<evidence type="ECO:0000313" key="2">
    <source>
        <dbReference type="EMBL" id="PWG62612.1"/>
    </source>
</evidence>
<reference evidence="2 3" key="1">
    <citation type="submission" date="2018-05" db="EMBL/GenBank/DDBJ databases">
        <title>Spiribacter halobius sp. nov., a moderately halophilic bacterium isolated from marine solar saltern.</title>
        <authorList>
            <person name="Zheng W.-S."/>
            <person name="Lu D.-C."/>
            <person name="Du Z.-J."/>
        </authorList>
    </citation>
    <scope>NUCLEOTIDE SEQUENCE [LARGE SCALE GENOMIC DNA]</scope>
    <source>
        <strain evidence="2 3">E85</strain>
    </source>
</reference>
<evidence type="ECO:0000313" key="3">
    <source>
        <dbReference type="Proteomes" id="UP000245474"/>
    </source>
</evidence>
<proteinExistence type="predicted"/>
<feature type="region of interest" description="Disordered" evidence="1">
    <location>
        <begin position="184"/>
        <end position="233"/>
    </location>
</feature>
<feature type="region of interest" description="Disordered" evidence="1">
    <location>
        <begin position="18"/>
        <end position="44"/>
    </location>
</feature>
<protein>
    <submittedName>
        <fullName evidence="2">Carbon monoxide dehydrogenase</fullName>
    </submittedName>
</protein>
<organism evidence="2 3">
    <name type="scientific">Sediminicurvatus halobius</name>
    <dbReference type="NCBI Taxonomy" id="2182432"/>
    <lineage>
        <taxon>Bacteria</taxon>
        <taxon>Pseudomonadati</taxon>
        <taxon>Pseudomonadota</taxon>
        <taxon>Gammaproteobacteria</taxon>
        <taxon>Chromatiales</taxon>
        <taxon>Ectothiorhodospiraceae</taxon>
        <taxon>Sediminicurvatus</taxon>
    </lineage>
</organism>
<evidence type="ECO:0000256" key="1">
    <source>
        <dbReference type="SAM" id="MobiDB-lite"/>
    </source>
</evidence>
<dbReference type="Proteomes" id="UP000245474">
    <property type="component" value="Unassembled WGS sequence"/>
</dbReference>
<dbReference type="Pfam" id="PF06240">
    <property type="entry name" value="COXG"/>
    <property type="match status" value="1"/>
</dbReference>
<gene>
    <name evidence="2" type="ORF">DEM34_11735</name>
</gene>
<keyword evidence="3" id="KW-1185">Reference proteome</keyword>
<comment type="caution">
    <text evidence="2">The sequence shown here is derived from an EMBL/GenBank/DDBJ whole genome shotgun (WGS) entry which is preliminary data.</text>
</comment>
<dbReference type="InterPro" id="IPR010419">
    <property type="entry name" value="CO_DH_gsu"/>
</dbReference>
<dbReference type="InterPro" id="IPR023393">
    <property type="entry name" value="START-like_dom_sf"/>
</dbReference>
<sequence length="233" mass="24723">MPVYPTGRRPPMALLQRKSASGRQSFYNGCTSRRGTGRSPPMEMTSARHLPIERDTVWDALNDPAVLQACIPGCEAMERLEADVYETAVTTRVGPVKARFRGHIRITDAEPPERYTLSFEGQGGAGFAKGSADVELEADGDGGCHIRYVARAKVGGKLAQVGSRLLDGTARKLSDQFFDSFTRHLGGEPVPAGEEAASDGNDAPAAAESGGDDAAAGASGSGHGWKFWKRGES</sequence>
<dbReference type="AlphaFoldDB" id="A0A2U2N0L6"/>
<dbReference type="SUPFAM" id="SSF55961">
    <property type="entry name" value="Bet v1-like"/>
    <property type="match status" value="1"/>
</dbReference>
<dbReference type="Gene3D" id="3.30.530.20">
    <property type="match status" value="1"/>
</dbReference>
<dbReference type="EMBL" id="QFFI01000017">
    <property type="protein sequence ID" value="PWG62612.1"/>
    <property type="molecule type" value="Genomic_DNA"/>
</dbReference>
<dbReference type="PANTHER" id="PTHR38588:SF1">
    <property type="entry name" value="BLL0334 PROTEIN"/>
    <property type="match status" value="1"/>
</dbReference>
<feature type="compositionally biased region" description="Low complexity" evidence="1">
    <location>
        <begin position="198"/>
        <end position="218"/>
    </location>
</feature>
<dbReference type="PANTHER" id="PTHR38588">
    <property type="entry name" value="BLL0334 PROTEIN"/>
    <property type="match status" value="1"/>
</dbReference>
<dbReference type="CDD" id="cd05018">
    <property type="entry name" value="CoxG"/>
    <property type="match status" value="1"/>
</dbReference>
<name>A0A2U2N0L6_9GAMM</name>
<accession>A0A2U2N0L6</accession>
<feature type="compositionally biased region" description="Polar residues" evidence="1">
    <location>
        <begin position="18"/>
        <end position="34"/>
    </location>
</feature>